<comment type="caution">
    <text evidence="1">The sequence shown here is derived from an EMBL/GenBank/DDBJ whole genome shotgun (WGS) entry which is preliminary data.</text>
</comment>
<name>A0A9N7VBR9_PLEPL</name>
<dbReference type="AlphaFoldDB" id="A0A9N7VBR9"/>
<sequence>MHITLRLAESPHLQYTHYEPYEGASSTTNPTFAYSIEEFRRRQRRKRLIEAGQMTWTIILPQPEGAQQLCATLK</sequence>
<proteinExistence type="predicted"/>
<evidence type="ECO:0000313" key="2">
    <source>
        <dbReference type="Proteomes" id="UP001153269"/>
    </source>
</evidence>
<accession>A0A9N7VBR9</accession>
<organism evidence="1 2">
    <name type="scientific">Pleuronectes platessa</name>
    <name type="common">European plaice</name>
    <dbReference type="NCBI Taxonomy" id="8262"/>
    <lineage>
        <taxon>Eukaryota</taxon>
        <taxon>Metazoa</taxon>
        <taxon>Chordata</taxon>
        <taxon>Craniata</taxon>
        <taxon>Vertebrata</taxon>
        <taxon>Euteleostomi</taxon>
        <taxon>Actinopterygii</taxon>
        <taxon>Neopterygii</taxon>
        <taxon>Teleostei</taxon>
        <taxon>Neoteleostei</taxon>
        <taxon>Acanthomorphata</taxon>
        <taxon>Carangaria</taxon>
        <taxon>Pleuronectiformes</taxon>
        <taxon>Pleuronectoidei</taxon>
        <taxon>Pleuronectidae</taxon>
        <taxon>Pleuronectes</taxon>
    </lineage>
</organism>
<gene>
    <name evidence="1" type="ORF">PLEPLA_LOCUS33345</name>
</gene>
<dbReference type="Proteomes" id="UP001153269">
    <property type="component" value="Unassembled WGS sequence"/>
</dbReference>
<protein>
    <submittedName>
        <fullName evidence="1">Uncharacterized protein</fullName>
    </submittedName>
</protein>
<reference evidence="1" key="1">
    <citation type="submission" date="2020-03" db="EMBL/GenBank/DDBJ databases">
        <authorList>
            <person name="Weist P."/>
        </authorList>
    </citation>
    <scope>NUCLEOTIDE SEQUENCE</scope>
</reference>
<evidence type="ECO:0000313" key="1">
    <source>
        <dbReference type="EMBL" id="CAB1445614.1"/>
    </source>
</evidence>
<keyword evidence="2" id="KW-1185">Reference proteome</keyword>
<dbReference type="EMBL" id="CADEAL010003719">
    <property type="protein sequence ID" value="CAB1445614.1"/>
    <property type="molecule type" value="Genomic_DNA"/>
</dbReference>